<dbReference type="Gene3D" id="3.90.220.20">
    <property type="entry name" value="DNA methylase specificity domains"/>
    <property type="match status" value="1"/>
</dbReference>
<protein>
    <submittedName>
        <fullName evidence="5">Type I restriction-modification system, specificity subunit S</fullName>
        <ecNumber evidence="5">3.1.21.3</ecNumber>
    </submittedName>
</protein>
<dbReference type="GO" id="GO:0003677">
    <property type="term" value="F:DNA binding"/>
    <property type="evidence" value="ECO:0007669"/>
    <property type="project" value="UniProtKB-KW"/>
</dbReference>
<keyword evidence="3" id="KW-0238">DNA-binding</keyword>
<keyword evidence="2" id="KW-0680">Restriction system</keyword>
<evidence type="ECO:0000256" key="1">
    <source>
        <dbReference type="ARBA" id="ARBA00010923"/>
    </source>
</evidence>
<dbReference type="AlphaFoldDB" id="A0A8E0M2M7"/>
<reference evidence="5 6" key="1">
    <citation type="journal article" date="2013" name="PLoS ONE">
        <title>Lactobacillus paracasei comparative genomics: towards species pan-genome definition and exploitation of diversity.</title>
        <authorList>
            <person name="Smokvina T."/>
            <person name="Wels M."/>
            <person name="Polka J."/>
            <person name="Chervaux C."/>
            <person name="Brisse S."/>
            <person name="Boekhorst J."/>
            <person name="van Hylckama Vlieg J.E."/>
            <person name="Siezen R.J."/>
        </authorList>
    </citation>
    <scope>NUCLEOTIDE SEQUENCE [LARGE SCALE GENOMIC DNA]</scope>
    <source>
        <strain evidence="5 6">Lpp122</strain>
    </source>
</reference>
<gene>
    <name evidence="5" type="ORF">Lpp122_2575</name>
</gene>
<dbReference type="InterPro" id="IPR052021">
    <property type="entry name" value="Type-I_RS_S_subunit"/>
</dbReference>
<dbReference type="Proteomes" id="UP000014281">
    <property type="component" value="Unassembled WGS sequence"/>
</dbReference>
<name>A0A8E0M2M7_LACPA</name>
<dbReference type="GO" id="GO:0009035">
    <property type="term" value="F:type I site-specific deoxyribonuclease activity"/>
    <property type="evidence" value="ECO:0007669"/>
    <property type="project" value="UniProtKB-EC"/>
</dbReference>
<proteinExistence type="inferred from homology"/>
<sequence>MNAEQHVPQFRFKDFSDSWEQRKLGEVAEFSKGNGYTKEDLTENGSPIILYGRLYTKYKAVINDVDTFVVPKDRSVISKGNEVIVPASGETAEDISRASVVGKSGFILGGDLNVIKPDILIDSLFLALTISNGSQQKEMAKRAQGKSVVHLHSSDLQQINLLYPKLKEQRKIGTFFKQLDDTITLHQRKLDLLKEQKKGYLQKMFAK</sequence>
<dbReference type="EMBL" id="ANKW01000092">
    <property type="protein sequence ID" value="EPC15376.1"/>
    <property type="molecule type" value="Genomic_DNA"/>
</dbReference>
<comment type="caution">
    <text evidence="5">The sequence shown here is derived from an EMBL/GenBank/DDBJ whole genome shotgun (WGS) entry which is preliminary data.</text>
</comment>
<dbReference type="InterPro" id="IPR000055">
    <property type="entry name" value="Restrct_endonuc_typeI_TRD"/>
</dbReference>
<evidence type="ECO:0000313" key="5">
    <source>
        <dbReference type="EMBL" id="EPC15376.1"/>
    </source>
</evidence>
<evidence type="ECO:0000259" key="4">
    <source>
        <dbReference type="Pfam" id="PF01420"/>
    </source>
</evidence>
<feature type="domain" description="Type I restriction modification DNA specificity" evidence="4">
    <location>
        <begin position="18"/>
        <end position="194"/>
    </location>
</feature>
<evidence type="ECO:0000256" key="3">
    <source>
        <dbReference type="ARBA" id="ARBA00023125"/>
    </source>
</evidence>
<dbReference type="PANTHER" id="PTHR30408">
    <property type="entry name" value="TYPE-1 RESTRICTION ENZYME ECOKI SPECIFICITY PROTEIN"/>
    <property type="match status" value="1"/>
</dbReference>
<evidence type="ECO:0000256" key="2">
    <source>
        <dbReference type="ARBA" id="ARBA00022747"/>
    </source>
</evidence>
<dbReference type="GO" id="GO:0009307">
    <property type="term" value="P:DNA restriction-modification system"/>
    <property type="evidence" value="ECO:0007669"/>
    <property type="project" value="UniProtKB-KW"/>
</dbReference>
<accession>A0A8E0M2M7</accession>
<dbReference type="PANTHER" id="PTHR30408:SF12">
    <property type="entry name" value="TYPE I RESTRICTION ENZYME MJAVIII SPECIFICITY SUBUNIT"/>
    <property type="match status" value="1"/>
</dbReference>
<keyword evidence="5" id="KW-0378">Hydrolase</keyword>
<dbReference type="InterPro" id="IPR044946">
    <property type="entry name" value="Restrct_endonuc_typeI_TRD_sf"/>
</dbReference>
<organism evidence="5 6">
    <name type="scientific">Lacticaseibacillus paracasei subsp. paracasei Lpp122</name>
    <dbReference type="NCBI Taxonomy" id="1256218"/>
    <lineage>
        <taxon>Bacteria</taxon>
        <taxon>Bacillati</taxon>
        <taxon>Bacillota</taxon>
        <taxon>Bacilli</taxon>
        <taxon>Lactobacillales</taxon>
        <taxon>Lactobacillaceae</taxon>
        <taxon>Lacticaseibacillus</taxon>
    </lineage>
</organism>
<dbReference type="Pfam" id="PF01420">
    <property type="entry name" value="Methylase_S"/>
    <property type="match status" value="1"/>
</dbReference>
<dbReference type="EC" id="3.1.21.3" evidence="5"/>
<dbReference type="SUPFAM" id="SSF116734">
    <property type="entry name" value="DNA methylase specificity domain"/>
    <property type="match status" value="1"/>
</dbReference>
<comment type="similarity">
    <text evidence="1">Belongs to the type-I restriction system S methylase family.</text>
</comment>
<evidence type="ECO:0000313" key="6">
    <source>
        <dbReference type="Proteomes" id="UP000014281"/>
    </source>
</evidence>